<accession>A0ABW5USC5</accession>
<keyword evidence="7" id="KW-1185">Reference proteome</keyword>
<keyword evidence="2" id="KW-0805">Transcription regulation</keyword>
<comment type="similarity">
    <text evidence="1">Belongs to the LysR transcriptional regulatory family.</text>
</comment>
<dbReference type="InterPro" id="IPR036390">
    <property type="entry name" value="WH_DNA-bd_sf"/>
</dbReference>
<dbReference type="InterPro" id="IPR058163">
    <property type="entry name" value="LysR-type_TF_proteobact-type"/>
</dbReference>
<proteinExistence type="inferred from homology"/>
<dbReference type="PANTHER" id="PTHR30537:SF72">
    <property type="entry name" value="LYSR FAMILY TRANSCRIPTIONAL REGULATOR"/>
    <property type="match status" value="1"/>
</dbReference>
<dbReference type="RefSeq" id="WP_066476424.1">
    <property type="nucleotide sequence ID" value="NZ_BCNT01000006.1"/>
</dbReference>
<evidence type="ECO:0000256" key="4">
    <source>
        <dbReference type="ARBA" id="ARBA00023163"/>
    </source>
</evidence>
<dbReference type="PANTHER" id="PTHR30537">
    <property type="entry name" value="HTH-TYPE TRANSCRIPTIONAL REGULATOR"/>
    <property type="match status" value="1"/>
</dbReference>
<name>A0ABW5USC5_9BURK</name>
<dbReference type="SUPFAM" id="SSF53850">
    <property type="entry name" value="Periplasmic binding protein-like II"/>
    <property type="match status" value="1"/>
</dbReference>
<evidence type="ECO:0000256" key="1">
    <source>
        <dbReference type="ARBA" id="ARBA00009437"/>
    </source>
</evidence>
<evidence type="ECO:0000313" key="7">
    <source>
        <dbReference type="Proteomes" id="UP001597463"/>
    </source>
</evidence>
<evidence type="ECO:0000313" key="6">
    <source>
        <dbReference type="EMBL" id="MFD2756284.1"/>
    </source>
</evidence>
<comment type="caution">
    <text evidence="6">The sequence shown here is derived from an EMBL/GenBank/DDBJ whole genome shotgun (WGS) entry which is preliminary data.</text>
</comment>
<protein>
    <submittedName>
        <fullName evidence="6">LysR family transcriptional regulator</fullName>
    </submittedName>
</protein>
<keyword evidence="4" id="KW-0804">Transcription</keyword>
<reference evidence="7" key="1">
    <citation type="journal article" date="2019" name="Int. J. Syst. Evol. Microbiol.">
        <title>The Global Catalogue of Microorganisms (GCM) 10K type strain sequencing project: providing services to taxonomists for standard genome sequencing and annotation.</title>
        <authorList>
            <consortium name="The Broad Institute Genomics Platform"/>
            <consortium name="The Broad Institute Genome Sequencing Center for Infectious Disease"/>
            <person name="Wu L."/>
            <person name="Ma J."/>
        </authorList>
    </citation>
    <scope>NUCLEOTIDE SEQUENCE [LARGE SCALE GENOMIC DNA]</scope>
    <source>
        <strain evidence="7">TISTR 1906</strain>
    </source>
</reference>
<dbReference type="CDD" id="cd08472">
    <property type="entry name" value="PBP2_CrgA_like_3"/>
    <property type="match status" value="1"/>
</dbReference>
<dbReference type="Gene3D" id="1.10.10.10">
    <property type="entry name" value="Winged helix-like DNA-binding domain superfamily/Winged helix DNA-binding domain"/>
    <property type="match status" value="1"/>
</dbReference>
<dbReference type="InterPro" id="IPR005119">
    <property type="entry name" value="LysR_subst-bd"/>
</dbReference>
<feature type="domain" description="HTH lysR-type" evidence="5">
    <location>
        <begin position="1"/>
        <end position="59"/>
    </location>
</feature>
<dbReference type="SUPFAM" id="SSF46785">
    <property type="entry name" value="Winged helix' DNA-binding domain"/>
    <property type="match status" value="1"/>
</dbReference>
<evidence type="ECO:0000256" key="2">
    <source>
        <dbReference type="ARBA" id="ARBA00023015"/>
    </source>
</evidence>
<gene>
    <name evidence="6" type="ORF">ACFSW6_19600</name>
</gene>
<dbReference type="InterPro" id="IPR000847">
    <property type="entry name" value="LysR_HTH_N"/>
</dbReference>
<evidence type="ECO:0000259" key="5">
    <source>
        <dbReference type="PROSITE" id="PS50931"/>
    </source>
</evidence>
<sequence>MDRIDRYRIFVQVAEMGSFIKAAHALELPRATVSAAVQQLEAQVGARLLHRTTRQVSLTADGALLLARARALLAEAEDMEQMFHARVRQAAGRLRVDVPSRIARRLLAPALPGLLRAHPALRLVLGSSDRAVDLVQEGVDCVVRIGALQDSSLVVRPLGRIALINCASPAYLREHGRPDAPADLAHGHWSVGYASPHTGRELPWSYVEQGRGPEGEQTQALPSRVVVNNAESYIACCEAGLGLIQIPRYDVQHLLDAGRLVEVMPACRCAPMPVALLYPHRHQRSRRLAVFIEWFEALMRPHLEP</sequence>
<dbReference type="Gene3D" id="3.40.190.290">
    <property type="match status" value="1"/>
</dbReference>
<dbReference type="EMBL" id="JBHUMV010000010">
    <property type="protein sequence ID" value="MFD2756284.1"/>
    <property type="molecule type" value="Genomic_DNA"/>
</dbReference>
<keyword evidence="3" id="KW-0238">DNA-binding</keyword>
<dbReference type="PROSITE" id="PS50931">
    <property type="entry name" value="HTH_LYSR"/>
    <property type="match status" value="1"/>
</dbReference>
<dbReference type="InterPro" id="IPR036388">
    <property type="entry name" value="WH-like_DNA-bd_sf"/>
</dbReference>
<dbReference type="Proteomes" id="UP001597463">
    <property type="component" value="Unassembled WGS sequence"/>
</dbReference>
<evidence type="ECO:0000256" key="3">
    <source>
        <dbReference type="ARBA" id="ARBA00023125"/>
    </source>
</evidence>
<dbReference type="Pfam" id="PF00126">
    <property type="entry name" value="HTH_1"/>
    <property type="match status" value="1"/>
</dbReference>
<dbReference type="Pfam" id="PF03466">
    <property type="entry name" value="LysR_substrate"/>
    <property type="match status" value="1"/>
</dbReference>
<organism evidence="6 7">
    <name type="scientific">Comamonas terrae</name>
    <dbReference type="NCBI Taxonomy" id="673548"/>
    <lineage>
        <taxon>Bacteria</taxon>
        <taxon>Pseudomonadati</taxon>
        <taxon>Pseudomonadota</taxon>
        <taxon>Betaproteobacteria</taxon>
        <taxon>Burkholderiales</taxon>
        <taxon>Comamonadaceae</taxon>
        <taxon>Comamonas</taxon>
    </lineage>
</organism>